<dbReference type="RefSeq" id="WP_065016581.1">
    <property type="nucleotide sequence ID" value="NZ_LZKJ01000200.1"/>
</dbReference>
<dbReference type="Pfam" id="PF00582">
    <property type="entry name" value="Usp"/>
    <property type="match status" value="1"/>
</dbReference>
<evidence type="ECO:0000313" key="4">
    <source>
        <dbReference type="Proteomes" id="UP000093592"/>
    </source>
</evidence>
<feature type="domain" description="UspA" evidence="2">
    <location>
        <begin position="11"/>
        <end position="139"/>
    </location>
</feature>
<evidence type="ECO:0000256" key="1">
    <source>
        <dbReference type="ARBA" id="ARBA00008791"/>
    </source>
</evidence>
<dbReference type="Gene3D" id="3.40.50.620">
    <property type="entry name" value="HUPs"/>
    <property type="match status" value="2"/>
</dbReference>
<comment type="similarity">
    <text evidence="1">Belongs to the universal stress protein A family.</text>
</comment>
<accession>A0A1A2YTN6</accession>
<dbReference type="OrthoDB" id="3174546at2"/>
<dbReference type="PRINTS" id="PR01438">
    <property type="entry name" value="UNVRSLSTRESS"/>
</dbReference>
<comment type="caution">
    <text evidence="3">The sequence shown here is derived from an EMBL/GenBank/DDBJ whole genome shotgun (WGS) entry which is preliminary data.</text>
</comment>
<dbReference type="Proteomes" id="UP000093592">
    <property type="component" value="Unassembled WGS sequence"/>
</dbReference>
<dbReference type="InterPro" id="IPR006016">
    <property type="entry name" value="UspA"/>
</dbReference>
<reference evidence="4" key="1">
    <citation type="submission" date="2016-06" db="EMBL/GenBank/DDBJ databases">
        <authorList>
            <person name="Sutton G."/>
            <person name="Brinkac L."/>
            <person name="Sanka R."/>
            <person name="Adams M."/>
            <person name="Lau E."/>
            <person name="Sam S."/>
            <person name="Sreng N."/>
            <person name="Him V."/>
            <person name="Kerleguer A."/>
            <person name="Cheng S."/>
        </authorList>
    </citation>
    <scope>NUCLEOTIDE SEQUENCE [LARGE SCALE GENOMIC DNA]</scope>
    <source>
        <strain evidence="4">E861</strain>
    </source>
</reference>
<evidence type="ECO:0000313" key="3">
    <source>
        <dbReference type="EMBL" id="OBI40291.1"/>
    </source>
</evidence>
<organism evidence="3 4">
    <name type="scientific">Mycobacterium kyorinense</name>
    <dbReference type="NCBI Taxonomy" id="487514"/>
    <lineage>
        <taxon>Bacteria</taxon>
        <taxon>Bacillati</taxon>
        <taxon>Actinomycetota</taxon>
        <taxon>Actinomycetes</taxon>
        <taxon>Mycobacteriales</taxon>
        <taxon>Mycobacteriaceae</taxon>
        <taxon>Mycobacterium</taxon>
    </lineage>
</organism>
<name>A0A1A2YTN6_9MYCO</name>
<proteinExistence type="inferred from homology"/>
<dbReference type="SUPFAM" id="SSF52402">
    <property type="entry name" value="Adenine nucleotide alpha hydrolases-like"/>
    <property type="match status" value="2"/>
</dbReference>
<dbReference type="InterPro" id="IPR014729">
    <property type="entry name" value="Rossmann-like_a/b/a_fold"/>
</dbReference>
<protein>
    <recommendedName>
        <fullName evidence="2">UspA domain-containing protein</fullName>
    </recommendedName>
</protein>
<dbReference type="EMBL" id="LZKJ01000200">
    <property type="protein sequence ID" value="OBI40291.1"/>
    <property type="molecule type" value="Genomic_DNA"/>
</dbReference>
<dbReference type="InterPro" id="IPR006015">
    <property type="entry name" value="Universal_stress_UspA"/>
</dbReference>
<dbReference type="AlphaFoldDB" id="A0A1A2YTN6"/>
<sequence length="284" mass="30229">MRDPYSSCPCVVVGIDGSRSAVQAAIWAVDEAIDRDVPLQLLYAIESVSNDPDDTAAEVASAERAVHNVFTTIESMGKPVKLESEIVHAHPRTALLEASRSAAMVCLGSAGLAHAVAGHIGSTASAVAAGAHCPVAIVPANPAGPGLVLAVVDGSPASNTVVERSVAEALLRASPLRVFSMRQPRSADTSDGVADRSQRVKAELEHRFTHWRRNHPNLDIEPVDEHSSLLNYLEHLQRKATPVQLVVVGPVRPGPLDVLWSPSGRAALEAAHCALMICDRQWWL</sequence>
<gene>
    <name evidence="3" type="ORF">A5707_10265</name>
</gene>
<evidence type="ECO:0000259" key="2">
    <source>
        <dbReference type="Pfam" id="PF00582"/>
    </source>
</evidence>